<dbReference type="Proteomes" id="UP001437256">
    <property type="component" value="Unassembled WGS sequence"/>
</dbReference>
<feature type="compositionally biased region" description="Basic and acidic residues" evidence="4">
    <location>
        <begin position="75"/>
        <end position="86"/>
    </location>
</feature>
<evidence type="ECO:0000256" key="4">
    <source>
        <dbReference type="SAM" id="MobiDB-lite"/>
    </source>
</evidence>
<feature type="region of interest" description="Disordered" evidence="4">
    <location>
        <begin position="1"/>
        <end position="86"/>
    </location>
</feature>
<gene>
    <name evidence="5" type="ORF">AAF712_000899</name>
</gene>
<organism evidence="5 6">
    <name type="scientific">Marasmius tenuissimus</name>
    <dbReference type="NCBI Taxonomy" id="585030"/>
    <lineage>
        <taxon>Eukaryota</taxon>
        <taxon>Fungi</taxon>
        <taxon>Dikarya</taxon>
        <taxon>Basidiomycota</taxon>
        <taxon>Agaricomycotina</taxon>
        <taxon>Agaricomycetes</taxon>
        <taxon>Agaricomycetidae</taxon>
        <taxon>Agaricales</taxon>
        <taxon>Marasmiineae</taxon>
        <taxon>Marasmiaceae</taxon>
        <taxon>Marasmius</taxon>
    </lineage>
</organism>
<keyword evidence="6" id="KW-1185">Reference proteome</keyword>
<protein>
    <submittedName>
        <fullName evidence="5">Uncharacterized protein</fullName>
    </submittedName>
</protein>
<keyword evidence="1" id="KW-0519">Myristate</keyword>
<evidence type="ECO:0000313" key="5">
    <source>
        <dbReference type="EMBL" id="KAL0071976.1"/>
    </source>
</evidence>
<evidence type="ECO:0000256" key="1">
    <source>
        <dbReference type="ARBA" id="ARBA00022707"/>
    </source>
</evidence>
<feature type="compositionally biased region" description="Basic and acidic residues" evidence="4">
    <location>
        <begin position="31"/>
        <end position="49"/>
    </location>
</feature>
<dbReference type="Pfam" id="PF15811">
    <property type="entry name" value="SVIP"/>
    <property type="match status" value="1"/>
</dbReference>
<evidence type="ECO:0000256" key="2">
    <source>
        <dbReference type="ARBA" id="ARBA00023139"/>
    </source>
</evidence>
<evidence type="ECO:0000313" key="6">
    <source>
        <dbReference type="Proteomes" id="UP001437256"/>
    </source>
</evidence>
<proteinExistence type="predicted"/>
<keyword evidence="3" id="KW-0449">Lipoprotein</keyword>
<dbReference type="InterPro" id="IPR031632">
    <property type="entry name" value="SVIP"/>
</dbReference>
<keyword evidence="2" id="KW-0564">Palmitate</keyword>
<dbReference type="EMBL" id="JBBXMP010000002">
    <property type="protein sequence ID" value="KAL0071976.1"/>
    <property type="molecule type" value="Genomic_DNA"/>
</dbReference>
<comment type="caution">
    <text evidence="5">The sequence shown here is derived from an EMBL/GenBank/DDBJ whole genome shotgun (WGS) entry which is preliminary data.</text>
</comment>
<reference evidence="5 6" key="1">
    <citation type="submission" date="2024-05" db="EMBL/GenBank/DDBJ databases">
        <title>A draft genome resource for the thread blight pathogen Marasmius tenuissimus strain MS-2.</title>
        <authorList>
            <person name="Yulfo-Soto G.E."/>
            <person name="Baruah I.K."/>
            <person name="Amoako-Attah I."/>
            <person name="Bukari Y."/>
            <person name="Meinhardt L.W."/>
            <person name="Bailey B.A."/>
            <person name="Cohen S.P."/>
        </authorList>
    </citation>
    <scope>NUCLEOTIDE SEQUENCE [LARGE SCALE GENOMIC DNA]</scope>
    <source>
        <strain evidence="5 6">MS-2</strain>
    </source>
</reference>
<sequence>MGSLCSKPDTHDGGHTVLASSGSAPPSSNTTDRRNAAAEAAERRMKAAQERGTSGANPNRGKLAAQAAQPVKYTPEQRTEERLVWD</sequence>
<name>A0ABR3ADG0_9AGAR</name>
<feature type="compositionally biased region" description="Polar residues" evidence="4">
    <location>
        <begin position="18"/>
        <end position="30"/>
    </location>
</feature>
<evidence type="ECO:0000256" key="3">
    <source>
        <dbReference type="ARBA" id="ARBA00023288"/>
    </source>
</evidence>
<accession>A0ABR3ADG0</accession>